<reference evidence="1" key="1">
    <citation type="submission" date="2016-10" db="EMBL/GenBank/DDBJ databases">
        <title>Sequence of Gallionella enrichment culture.</title>
        <authorList>
            <person name="Poehlein A."/>
            <person name="Muehling M."/>
            <person name="Daniel R."/>
        </authorList>
    </citation>
    <scope>NUCLEOTIDE SEQUENCE</scope>
</reference>
<name>A0A1J5TND7_9ZZZZ</name>
<dbReference type="EMBL" id="MLJW01000004">
    <property type="protein sequence ID" value="OIR17829.1"/>
    <property type="molecule type" value="Genomic_DNA"/>
</dbReference>
<organism evidence="1">
    <name type="scientific">mine drainage metagenome</name>
    <dbReference type="NCBI Taxonomy" id="410659"/>
    <lineage>
        <taxon>unclassified sequences</taxon>
        <taxon>metagenomes</taxon>
        <taxon>ecological metagenomes</taxon>
    </lineage>
</organism>
<sequence>MTTTALQEITAALASGSAIPYLGPEVLTLEPATCNVPATPDDLVKLLTSKVSVPHKIRNNLTAAAQFIENFKHRKSVVSLMTDAYAPSIVPNALHQYIAGLSKKPLLIVDTWYDDAMSKALAGHSNWGQIQGLSQSEHFGKWVNYFDANGNEIEASEADAWSVILYKPLGSIAPAKNFIISDSDFVEVLTEIDIQTPIPERVQELRIGANFLFMGCRFNHQLTRTYARQVMKRSSDKHWAVIEGPLTRMEQKFIAEQNITRIDMPLAEFVEWLQTGKMKQALAAA</sequence>
<dbReference type="AlphaFoldDB" id="A0A1J5TND7"/>
<evidence type="ECO:0000313" key="1">
    <source>
        <dbReference type="EMBL" id="OIR17829.1"/>
    </source>
</evidence>
<proteinExistence type="predicted"/>
<accession>A0A1J5TND7</accession>
<comment type="caution">
    <text evidence="1">The sequence shown here is derived from an EMBL/GenBank/DDBJ whole genome shotgun (WGS) entry which is preliminary data.</text>
</comment>
<gene>
    <name evidence="1" type="ORF">GALL_20510</name>
</gene>
<dbReference type="Pfam" id="PF13289">
    <property type="entry name" value="SIR2_2"/>
    <property type="match status" value="1"/>
</dbReference>
<protein>
    <submittedName>
        <fullName evidence="1">Uncharacterized protein</fullName>
    </submittedName>
</protein>